<evidence type="ECO:0008006" key="4">
    <source>
        <dbReference type="Google" id="ProtNLM"/>
    </source>
</evidence>
<protein>
    <recommendedName>
        <fullName evidence="4">Lipoprotein</fullName>
    </recommendedName>
</protein>
<reference evidence="3" key="1">
    <citation type="submission" date="2016-03" db="EMBL/GenBank/DDBJ databases">
        <authorList>
            <person name="Ploux O."/>
        </authorList>
    </citation>
    <scope>NUCLEOTIDE SEQUENCE</scope>
    <source>
        <strain evidence="3">UC10</strain>
    </source>
</reference>
<dbReference type="KEGG" id="sphu:SPPYR_1001"/>
<gene>
    <name evidence="3" type="ORF">SPPYR_1001</name>
</gene>
<feature type="region of interest" description="Disordered" evidence="1">
    <location>
        <begin position="29"/>
        <end position="98"/>
    </location>
</feature>
<organism evidence="3">
    <name type="scientific">uncultured Sphingopyxis sp</name>
    <dbReference type="NCBI Taxonomy" id="310581"/>
    <lineage>
        <taxon>Bacteria</taxon>
        <taxon>Pseudomonadati</taxon>
        <taxon>Pseudomonadota</taxon>
        <taxon>Alphaproteobacteria</taxon>
        <taxon>Sphingomonadales</taxon>
        <taxon>Sphingomonadaceae</taxon>
        <taxon>Sphingopyxis</taxon>
        <taxon>environmental samples</taxon>
    </lineage>
</organism>
<dbReference type="PROSITE" id="PS51257">
    <property type="entry name" value="PROKAR_LIPOPROTEIN"/>
    <property type="match status" value="1"/>
</dbReference>
<dbReference type="AlphaFoldDB" id="A0A1Y5PQ70"/>
<name>A0A1Y5PQ70_9SPHN</name>
<evidence type="ECO:0000256" key="1">
    <source>
        <dbReference type="SAM" id="MobiDB-lite"/>
    </source>
</evidence>
<proteinExistence type="predicted"/>
<feature type="chain" id="PRO_5012599357" description="Lipoprotein" evidence="2">
    <location>
        <begin position="22"/>
        <end position="176"/>
    </location>
</feature>
<feature type="signal peptide" evidence="2">
    <location>
        <begin position="1"/>
        <end position="21"/>
    </location>
</feature>
<keyword evidence="2" id="KW-0732">Signal</keyword>
<evidence type="ECO:0000313" key="3">
    <source>
        <dbReference type="EMBL" id="SBV32121.1"/>
    </source>
</evidence>
<dbReference type="EMBL" id="LT598653">
    <property type="protein sequence ID" value="SBV32121.1"/>
    <property type="molecule type" value="Genomic_DNA"/>
</dbReference>
<evidence type="ECO:0000256" key="2">
    <source>
        <dbReference type="SAM" id="SignalP"/>
    </source>
</evidence>
<dbReference type="RefSeq" id="WP_295324515.1">
    <property type="nucleotide sequence ID" value="NZ_LT598653.1"/>
</dbReference>
<sequence>MTTRAQSSVCAALAATVLLLAGCGSKSETEVASGTYTDPETGKTADYKISSSEDGENGKVTIKTDDGEVQFGGEAKLPAGFTPFPGSKMTGGFSGSSEGRRGGLASFEVKGKAADVVAHYRRQIEAAGLKVKSEMKAEDTVIISAEKPDDAETSIQVTATQNGDMVEGAITYGTGA</sequence>
<accession>A0A1Y5PQ70</accession>